<dbReference type="InterPro" id="IPR001996">
    <property type="entry name" value="PTS_IIB_1"/>
</dbReference>
<dbReference type="OrthoDB" id="9769191at2"/>
<dbReference type="InterPro" id="IPR011055">
    <property type="entry name" value="Dup_hybrid_motif"/>
</dbReference>
<keyword evidence="7 17" id="KW-0812">Transmembrane</keyword>
<reference evidence="21 22" key="1">
    <citation type="submission" date="2016-10" db="EMBL/GenBank/DDBJ databases">
        <authorList>
            <person name="de Groot N.N."/>
        </authorList>
    </citation>
    <scope>NUCLEOTIDE SEQUENCE [LARGE SCALE GENOMIC DNA]</scope>
    <source>
        <strain evidence="21 22">DSM 13760</strain>
    </source>
</reference>
<gene>
    <name evidence="21" type="ORF">SAMN04488559_12721</name>
</gene>
<dbReference type="InterPro" id="IPR036878">
    <property type="entry name" value="Glu_permease_IIB"/>
</dbReference>
<dbReference type="CDD" id="cd00212">
    <property type="entry name" value="PTS_IIB_glc"/>
    <property type="match status" value="1"/>
</dbReference>
<sequence length="621" mass="64970">MDTNQLAEKILKEVGGEENVQSLVHCATRLRFKLNDRSIVDKSVVESIPGVVTVMESAGQFQVVIGNTVPEVYAAIGNISNLTSDTGGTDTGSNENGSIFSKFVDLISSLFTPLLGVMAGAGILKGLLSIAVTTKFIIPETPTHIILSAIADSLFYFLPVLLAITAARKFKANVFVAVTIAGALVYPSIIGLAAPGISADFFGIPVVMVKYTSTVIPIILSIYVMSILEKFLNKHLHQSIKNFITPMILLVVIVPLTLMIFGPFGVYVGNAIADVLLAVINFNPIIAGALIAASWQVLVMFGLHWGIVPVMMNNIATMGKDPLKPGVAISVFAQAGATLGVMLKTKNKEFKALSGSAVVTALFGITEPAVYGVTLRLKRPFIIGIISAAVGGGIAGFAGSMGYASGPSSILMIPAFYGPTGEGFVGFLIAASTAFILATVLTYFIGFKDIPEATTAAKETTTTSTAMHEGVKSEVISSPLTGEIVSLENVQDKAFASGTLGQGLAIAPTKGEVVSPVNGTVTMAFATGHAVGLTSENGAEVLIHIGLDTVQLEGKHFELKVTQGQTVKIGDPLVVFDMEAIKAAGFDVTTPIIITNTANYEDVVVSDQTQANAGDRLITLL</sequence>
<dbReference type="EC" id="2.7.1.211" evidence="11"/>
<evidence type="ECO:0000256" key="14">
    <source>
        <dbReference type="ARBA" id="ARBA00074554"/>
    </source>
</evidence>
<evidence type="ECO:0000256" key="5">
    <source>
        <dbReference type="ARBA" id="ARBA00022679"/>
    </source>
</evidence>
<evidence type="ECO:0000259" key="18">
    <source>
        <dbReference type="PROSITE" id="PS51093"/>
    </source>
</evidence>
<dbReference type="GO" id="GO:0016301">
    <property type="term" value="F:kinase activity"/>
    <property type="evidence" value="ECO:0007669"/>
    <property type="project" value="UniProtKB-KW"/>
</dbReference>
<dbReference type="PROSITE" id="PS51103">
    <property type="entry name" value="PTS_EIIC_TYPE_1"/>
    <property type="match status" value="1"/>
</dbReference>
<evidence type="ECO:0000256" key="2">
    <source>
        <dbReference type="ARBA" id="ARBA00022448"/>
    </source>
</evidence>
<comment type="function">
    <text evidence="12">The phosphoenolpyruvate-dependent sugar phosphotransferase system (sugar PTS), a major carbohydrate active transport system, catalyzes the phosphorylation of incoming sugar substrates concomitantly with their translocation across the cell membrane. This system is involved in sucrose transport.</text>
</comment>
<keyword evidence="2" id="KW-0813">Transport</keyword>
<evidence type="ECO:0000256" key="4">
    <source>
        <dbReference type="ARBA" id="ARBA00022597"/>
    </source>
</evidence>
<evidence type="ECO:0000256" key="17">
    <source>
        <dbReference type="SAM" id="Phobius"/>
    </source>
</evidence>
<evidence type="ECO:0000256" key="8">
    <source>
        <dbReference type="ARBA" id="ARBA00022777"/>
    </source>
</evidence>
<proteinExistence type="predicted"/>
<dbReference type="RefSeq" id="WP_092654092.1">
    <property type="nucleotide sequence ID" value="NZ_FOHA01000027.1"/>
</dbReference>
<dbReference type="Gene3D" id="2.70.70.10">
    <property type="entry name" value="Glucose Permease (Domain IIA)"/>
    <property type="match status" value="1"/>
</dbReference>
<evidence type="ECO:0000256" key="9">
    <source>
        <dbReference type="ARBA" id="ARBA00022989"/>
    </source>
</evidence>
<evidence type="ECO:0000256" key="10">
    <source>
        <dbReference type="ARBA" id="ARBA00023136"/>
    </source>
</evidence>
<evidence type="ECO:0000256" key="3">
    <source>
        <dbReference type="ARBA" id="ARBA00022475"/>
    </source>
</evidence>
<name>A0A1H9UCR3_9LACT</name>
<evidence type="ECO:0000256" key="16">
    <source>
        <dbReference type="PROSITE-ProRule" id="PRU00421"/>
    </source>
</evidence>
<evidence type="ECO:0000256" key="6">
    <source>
        <dbReference type="ARBA" id="ARBA00022683"/>
    </source>
</evidence>
<feature type="domain" description="PTS EIIA type-1" evidence="18">
    <location>
        <begin position="492"/>
        <end position="596"/>
    </location>
</feature>
<feature type="transmembrane region" description="Helical" evidence="17">
    <location>
        <begin position="323"/>
        <end position="343"/>
    </location>
</feature>
<evidence type="ECO:0000256" key="15">
    <source>
        <dbReference type="ARBA" id="ARBA00081008"/>
    </source>
</evidence>
<evidence type="ECO:0000313" key="22">
    <source>
        <dbReference type="Proteomes" id="UP000198948"/>
    </source>
</evidence>
<dbReference type="FunFam" id="2.70.70.10:FF:000001">
    <property type="entry name" value="PTS system glucose-specific IIA component"/>
    <property type="match status" value="1"/>
</dbReference>
<dbReference type="PROSITE" id="PS01035">
    <property type="entry name" value="PTS_EIIB_TYPE_1_CYS"/>
    <property type="match status" value="1"/>
</dbReference>
<evidence type="ECO:0000259" key="20">
    <source>
        <dbReference type="PROSITE" id="PS51103"/>
    </source>
</evidence>
<comment type="subcellular location">
    <subcellularLocation>
        <location evidence="1">Cell membrane</location>
        <topology evidence="1">Multi-pass membrane protein</topology>
    </subcellularLocation>
</comment>
<dbReference type="GO" id="GO:0008982">
    <property type="term" value="F:protein-N(PI)-phosphohistidine-sugar phosphotransferase activity"/>
    <property type="evidence" value="ECO:0007669"/>
    <property type="project" value="InterPro"/>
</dbReference>
<dbReference type="FunFam" id="3.30.1360.60:FF:000001">
    <property type="entry name" value="PTS system glucose-specific IIBC component PtsG"/>
    <property type="match status" value="1"/>
</dbReference>
<evidence type="ECO:0000256" key="12">
    <source>
        <dbReference type="ARBA" id="ARBA00045139"/>
    </source>
</evidence>
<feature type="transmembrane region" description="Helical" evidence="17">
    <location>
        <begin position="214"/>
        <end position="232"/>
    </location>
</feature>
<evidence type="ECO:0000313" key="21">
    <source>
        <dbReference type="EMBL" id="SES07360.1"/>
    </source>
</evidence>
<dbReference type="SUPFAM" id="SSF55604">
    <property type="entry name" value="Glucose permease domain IIB"/>
    <property type="match status" value="1"/>
</dbReference>
<dbReference type="Pfam" id="PF02378">
    <property type="entry name" value="PTS_EIIC"/>
    <property type="match status" value="1"/>
</dbReference>
<feature type="transmembrane region" description="Helical" evidence="17">
    <location>
        <begin position="381"/>
        <end position="404"/>
    </location>
</feature>
<dbReference type="PROSITE" id="PS00371">
    <property type="entry name" value="PTS_EIIA_TYPE_1_HIS"/>
    <property type="match status" value="1"/>
</dbReference>
<feature type="domain" description="PTS EIIB type-1" evidence="19">
    <location>
        <begin position="4"/>
        <end position="86"/>
    </location>
</feature>
<dbReference type="NCBIfam" id="TIGR00830">
    <property type="entry name" value="PTBA"/>
    <property type="match status" value="1"/>
</dbReference>
<accession>A0A1H9UCR3</accession>
<feature type="active site" description="Phosphocysteine intermediate; for EIIB activity" evidence="16">
    <location>
        <position position="26"/>
    </location>
</feature>
<dbReference type="Pfam" id="PF00367">
    <property type="entry name" value="PTS_EIIB"/>
    <property type="match status" value="1"/>
</dbReference>
<dbReference type="PANTHER" id="PTHR30175">
    <property type="entry name" value="PHOSPHOTRANSFERASE SYSTEM TRANSPORT PROTEIN"/>
    <property type="match status" value="1"/>
</dbReference>
<dbReference type="Proteomes" id="UP000198948">
    <property type="component" value="Unassembled WGS sequence"/>
</dbReference>
<dbReference type="NCBIfam" id="TIGR01995">
    <property type="entry name" value="PTS-II-ABC-beta"/>
    <property type="match status" value="1"/>
</dbReference>
<dbReference type="PROSITE" id="PS51098">
    <property type="entry name" value="PTS_EIIB_TYPE_1"/>
    <property type="match status" value="1"/>
</dbReference>
<keyword evidence="8" id="KW-0418">Kinase</keyword>
<feature type="transmembrane region" description="Helical" evidence="17">
    <location>
        <begin position="355"/>
        <end position="374"/>
    </location>
</feature>
<evidence type="ECO:0000256" key="7">
    <source>
        <dbReference type="ARBA" id="ARBA00022692"/>
    </source>
</evidence>
<feature type="transmembrane region" description="Helical" evidence="17">
    <location>
        <begin position="424"/>
        <end position="445"/>
    </location>
</feature>
<keyword evidence="10 17" id="KW-0472">Membrane</keyword>
<dbReference type="EMBL" id="FOHA01000027">
    <property type="protein sequence ID" value="SES07360.1"/>
    <property type="molecule type" value="Genomic_DNA"/>
</dbReference>
<dbReference type="PROSITE" id="PS51093">
    <property type="entry name" value="PTS_EIIA_TYPE_1"/>
    <property type="match status" value="1"/>
</dbReference>
<feature type="transmembrane region" description="Helical" evidence="17">
    <location>
        <begin position="103"/>
        <end position="124"/>
    </location>
</feature>
<feature type="transmembrane region" description="Helical" evidence="17">
    <location>
        <begin position="174"/>
        <end position="194"/>
    </location>
</feature>
<dbReference type="GO" id="GO:0005886">
    <property type="term" value="C:plasma membrane"/>
    <property type="evidence" value="ECO:0007669"/>
    <property type="project" value="UniProtKB-SubCell"/>
</dbReference>
<evidence type="ECO:0000256" key="11">
    <source>
        <dbReference type="ARBA" id="ARBA00044053"/>
    </source>
</evidence>
<keyword evidence="9 17" id="KW-1133">Transmembrane helix</keyword>
<keyword evidence="22" id="KW-1185">Reference proteome</keyword>
<keyword evidence="6" id="KW-0598">Phosphotransferase system</keyword>
<dbReference type="PANTHER" id="PTHR30175:SF1">
    <property type="entry name" value="PTS SYSTEM ARBUTIN-, CELLOBIOSE-, AND SALICIN-SPECIFIC EIIBC COMPONENT-RELATED"/>
    <property type="match status" value="1"/>
</dbReference>
<evidence type="ECO:0000259" key="19">
    <source>
        <dbReference type="PROSITE" id="PS51098"/>
    </source>
</evidence>
<keyword evidence="3" id="KW-1003">Cell membrane</keyword>
<feature type="transmembrane region" description="Helical" evidence="17">
    <location>
        <begin position="244"/>
        <end position="265"/>
    </location>
</feature>
<feature type="transmembrane region" description="Helical" evidence="17">
    <location>
        <begin position="285"/>
        <end position="311"/>
    </location>
</feature>
<dbReference type="GO" id="GO:0009401">
    <property type="term" value="P:phosphoenolpyruvate-dependent sugar phosphotransferase system"/>
    <property type="evidence" value="ECO:0007669"/>
    <property type="project" value="UniProtKB-KW"/>
</dbReference>
<dbReference type="InterPro" id="IPR011297">
    <property type="entry name" value="PTS_IIABC_b_glu"/>
</dbReference>
<evidence type="ECO:0000256" key="1">
    <source>
        <dbReference type="ARBA" id="ARBA00004651"/>
    </source>
</evidence>
<feature type="domain" description="PTS EIIC type-1" evidence="20">
    <location>
        <begin position="105"/>
        <end position="461"/>
    </location>
</feature>
<feature type="transmembrane region" description="Helical" evidence="17">
    <location>
        <begin position="144"/>
        <end position="167"/>
    </location>
</feature>
<protein>
    <recommendedName>
        <fullName evidence="14">PTS system sucrose-specific EIIBCA component</fullName>
        <ecNumber evidence="11">2.7.1.211</ecNumber>
    </recommendedName>
    <alternativeName>
        <fullName evidence="15">EIIBCA-Scr</fullName>
    </alternativeName>
</protein>
<dbReference type="GO" id="GO:0090589">
    <property type="term" value="F:protein-phosphocysteine-trehalose phosphotransferase system transporter activity"/>
    <property type="evidence" value="ECO:0007669"/>
    <property type="project" value="TreeGrafter"/>
</dbReference>
<comment type="catalytic activity">
    <reaction evidence="13">
        <text>N(pros)-phospho-L-histidyl-[protein](out) + sucrose = sucrose 6(G)-phosphate(in) + L-histidyl-[protein]</text>
        <dbReference type="Rhea" id="RHEA:49236"/>
        <dbReference type="Rhea" id="RHEA-COMP:9745"/>
        <dbReference type="Rhea" id="RHEA-COMP:9746"/>
        <dbReference type="ChEBI" id="CHEBI:17992"/>
        <dbReference type="ChEBI" id="CHEBI:29979"/>
        <dbReference type="ChEBI" id="CHEBI:64837"/>
        <dbReference type="ChEBI" id="CHEBI:91002"/>
        <dbReference type="EC" id="2.7.1.211"/>
    </reaction>
</comment>
<dbReference type="InterPro" id="IPR003352">
    <property type="entry name" value="PTS_EIIC"/>
</dbReference>
<dbReference type="GO" id="GO:0015771">
    <property type="term" value="P:trehalose transport"/>
    <property type="evidence" value="ECO:0007669"/>
    <property type="project" value="TreeGrafter"/>
</dbReference>
<dbReference type="InterPro" id="IPR013013">
    <property type="entry name" value="PTS_EIIC_1"/>
</dbReference>
<organism evidence="21 22">
    <name type="scientific">Isobaculum melis</name>
    <dbReference type="NCBI Taxonomy" id="142588"/>
    <lineage>
        <taxon>Bacteria</taxon>
        <taxon>Bacillati</taxon>
        <taxon>Bacillota</taxon>
        <taxon>Bacilli</taxon>
        <taxon>Lactobacillales</taxon>
        <taxon>Carnobacteriaceae</taxon>
        <taxon>Isobaculum</taxon>
    </lineage>
</organism>
<dbReference type="Gene3D" id="3.30.1360.60">
    <property type="entry name" value="Glucose permease domain IIB"/>
    <property type="match status" value="1"/>
</dbReference>
<dbReference type="Pfam" id="PF00358">
    <property type="entry name" value="PTS_EIIA_1"/>
    <property type="match status" value="1"/>
</dbReference>
<evidence type="ECO:0000256" key="13">
    <source>
        <dbReference type="ARBA" id="ARBA00048931"/>
    </source>
</evidence>
<dbReference type="InterPro" id="IPR001127">
    <property type="entry name" value="PTS_EIIA_1_perm"/>
</dbReference>
<keyword evidence="5" id="KW-0808">Transferase</keyword>
<keyword evidence="4" id="KW-0762">Sugar transport</keyword>
<dbReference type="STRING" id="142588.SAMN04488559_12721"/>
<dbReference type="InterPro" id="IPR050558">
    <property type="entry name" value="PTS_Sugar-Specific_Components"/>
</dbReference>
<dbReference type="InterPro" id="IPR018113">
    <property type="entry name" value="PTrfase_EIIB_Cys"/>
</dbReference>
<dbReference type="SUPFAM" id="SSF51261">
    <property type="entry name" value="Duplicated hybrid motif"/>
    <property type="match status" value="1"/>
</dbReference>
<dbReference type="AlphaFoldDB" id="A0A1H9UCR3"/>